<feature type="region of interest" description="Disordered" evidence="2">
    <location>
        <begin position="385"/>
        <end position="430"/>
    </location>
</feature>
<dbReference type="PIRSF" id="PIRSF017023">
    <property type="entry name" value="KNR4"/>
    <property type="match status" value="1"/>
</dbReference>
<proteinExistence type="inferred from homology"/>
<feature type="compositionally biased region" description="Polar residues" evidence="2">
    <location>
        <begin position="467"/>
        <end position="494"/>
    </location>
</feature>
<feature type="compositionally biased region" description="Polar residues" evidence="2">
    <location>
        <begin position="61"/>
        <end position="71"/>
    </location>
</feature>
<dbReference type="SMART" id="SM00860">
    <property type="entry name" value="SMI1_KNR4"/>
    <property type="match status" value="1"/>
</dbReference>
<feature type="region of interest" description="Disordered" evidence="2">
    <location>
        <begin position="228"/>
        <end position="264"/>
    </location>
</feature>
<evidence type="ECO:0000256" key="1">
    <source>
        <dbReference type="ARBA" id="ARBA00005303"/>
    </source>
</evidence>
<dbReference type="SUPFAM" id="SSF160631">
    <property type="entry name" value="SMI1/KNR4-like"/>
    <property type="match status" value="1"/>
</dbReference>
<feature type="region of interest" description="Disordered" evidence="2">
    <location>
        <begin position="465"/>
        <end position="559"/>
    </location>
</feature>
<reference evidence="4 5" key="1">
    <citation type="submission" date="2019-10" db="EMBL/GenBank/DDBJ databases">
        <authorList>
            <person name="Palmer J.M."/>
        </authorList>
    </citation>
    <scope>NUCLEOTIDE SEQUENCE [LARGE SCALE GENOMIC DNA]</scope>
    <source>
        <strain evidence="4 5">TWF694</strain>
    </source>
</reference>
<dbReference type="Proteomes" id="UP001365542">
    <property type="component" value="Unassembled WGS sequence"/>
</dbReference>
<dbReference type="PANTHER" id="PTHR47432">
    <property type="entry name" value="CELL WALL ASSEMBLY REGULATOR SMI1"/>
    <property type="match status" value="1"/>
</dbReference>
<keyword evidence="5" id="KW-1185">Reference proteome</keyword>
<dbReference type="InterPro" id="IPR051873">
    <property type="entry name" value="KNR4/SMI1_regulator"/>
</dbReference>
<sequence>MAGGFANAMKTFWHAMTSDDRHASFDTPYRSANAYQGVGRNPELNGVSSRLNGAPYHDELSNSASRSSTHLASADDLYSPRSGNGAPLSPSAPYSPGSRSSTASRTKDGSAISGIPLQDFNADGSPPPPPVSHSWMRIDRWAEDNYPELFDQLCEGSTINDINELEHDLDCSLPMEVRESLQLHDGQERGGTPTGIIFGAMLLDCEEILDEWKQWQVVRAEYLQKQQAVSNSMHKPPPPGQAGPSSGPSSPRGGAPPPPNGSTLNKAVLMARQDSQPEGAVQKVYCHPGWIPLVRDWGGNNIGIDLVPGPTGKWGQVIMFGRDYDCKYVVSKSWASFLATVADDLEGNNWFVDEETGELKLRELKTTKVEPGYFDILRLRTDKKYGRKIPPHMRRRPGPPPHLSTGNGPVGPRPGPGTASPSSPMIGLSPIVRGDITREPMPSKTLSPIHAPKAVRPIGRALEDMPTSATASGSNTPTILTPARTSLQSSRSTETPPPLTIDSNTAKKKDDVEDLSDLISTPTTTKAPEPTADSKVKESGNGVNALADTLEDVDLGKDK</sequence>
<feature type="region of interest" description="Disordered" evidence="2">
    <location>
        <begin position="34"/>
        <end position="133"/>
    </location>
</feature>
<feature type="compositionally biased region" description="Low complexity" evidence="2">
    <location>
        <begin position="521"/>
        <end position="531"/>
    </location>
</feature>
<dbReference type="Pfam" id="PF09346">
    <property type="entry name" value="SMI1_KNR4"/>
    <property type="match status" value="1"/>
</dbReference>
<accession>A0AAV9XHV3</accession>
<protein>
    <submittedName>
        <fullName evidence="4">Cell wall assembly regulator</fullName>
    </submittedName>
</protein>
<dbReference type="EMBL" id="JAVHJO010000003">
    <property type="protein sequence ID" value="KAK6541689.1"/>
    <property type="molecule type" value="Genomic_DNA"/>
</dbReference>
<dbReference type="InterPro" id="IPR018958">
    <property type="entry name" value="Knr4/Smi1-like_dom"/>
</dbReference>
<feature type="compositionally biased region" description="Low complexity" evidence="2">
    <location>
        <begin position="242"/>
        <end position="253"/>
    </location>
</feature>
<name>A0AAV9XHV3_9PEZI</name>
<comment type="caution">
    <text evidence="4">The sequence shown here is derived from an EMBL/GenBank/DDBJ whole genome shotgun (WGS) entry which is preliminary data.</text>
</comment>
<feature type="domain" description="Knr4/Smi1-like" evidence="3">
    <location>
        <begin position="156"/>
        <end position="340"/>
    </location>
</feature>
<dbReference type="PANTHER" id="PTHR47432:SF1">
    <property type="entry name" value="CELL WALL ASSEMBLY REGULATOR SMI1"/>
    <property type="match status" value="1"/>
</dbReference>
<feature type="compositionally biased region" description="Basic residues" evidence="2">
    <location>
        <begin position="385"/>
        <end position="397"/>
    </location>
</feature>
<evidence type="ECO:0000259" key="3">
    <source>
        <dbReference type="SMART" id="SM00860"/>
    </source>
</evidence>
<dbReference type="InterPro" id="IPR009203">
    <property type="entry name" value="Knr4/Smi1"/>
</dbReference>
<organism evidence="4 5">
    <name type="scientific">Orbilia ellipsospora</name>
    <dbReference type="NCBI Taxonomy" id="2528407"/>
    <lineage>
        <taxon>Eukaryota</taxon>
        <taxon>Fungi</taxon>
        <taxon>Dikarya</taxon>
        <taxon>Ascomycota</taxon>
        <taxon>Pezizomycotina</taxon>
        <taxon>Orbiliomycetes</taxon>
        <taxon>Orbiliales</taxon>
        <taxon>Orbiliaceae</taxon>
        <taxon>Orbilia</taxon>
    </lineage>
</organism>
<dbReference type="GO" id="GO:0070880">
    <property type="term" value="P:fungal-type cell wall beta-glucan biosynthetic process"/>
    <property type="evidence" value="ECO:0007669"/>
    <property type="project" value="TreeGrafter"/>
</dbReference>
<dbReference type="InterPro" id="IPR037883">
    <property type="entry name" value="Knr4/Smi1-like_sf"/>
</dbReference>
<dbReference type="GO" id="GO:0043332">
    <property type="term" value="C:mating projection tip"/>
    <property type="evidence" value="ECO:0007669"/>
    <property type="project" value="TreeGrafter"/>
</dbReference>
<gene>
    <name evidence="4" type="primary">SMI1</name>
    <name evidence="4" type="ORF">TWF694_007482</name>
</gene>
<evidence type="ECO:0000256" key="2">
    <source>
        <dbReference type="SAM" id="MobiDB-lite"/>
    </source>
</evidence>
<evidence type="ECO:0000313" key="4">
    <source>
        <dbReference type="EMBL" id="KAK6541689.1"/>
    </source>
</evidence>
<comment type="similarity">
    <text evidence="1">Belongs to the KNR4/SMI1 family.</text>
</comment>
<evidence type="ECO:0000313" key="5">
    <source>
        <dbReference type="Proteomes" id="UP001365542"/>
    </source>
</evidence>
<dbReference type="AlphaFoldDB" id="A0AAV9XHV3"/>